<reference evidence="2 3" key="1">
    <citation type="submission" date="2020-10" db="EMBL/GenBank/DDBJ databases">
        <title>The genome sequence of Flavobacterium aquaticum 1Y8A.</title>
        <authorList>
            <person name="Liu Y."/>
        </authorList>
    </citation>
    <scope>NUCLEOTIDE SEQUENCE [LARGE SCALE GENOMIC DNA]</scope>
    <source>
        <strain evidence="2 3">1Y8A</strain>
    </source>
</reference>
<sequence length="1447" mass="155978">MKRKLLYASAFVIAAAAFVFLSSIKNEKQETEKQRIEQSVVSTSNVQSDSKIEASKTSEAIHPKVGFSKNRSKSKTIAENKTEYRLSSKELDSIEQLKKKYASFLRNHPFAKTKQLSKSERKELSLPPNAFYEQEWLYTANPYLERPEPEATLQLQKTLQTLELTGRVPGDAVDNAWVERGPNNVGGRVRTLMFAPGSTTKVFAGGVSGGLWVNNDITSAASQWQQVNGVPGNLAVSCITVDPNNTNIMYLGTGEVYTWGAVNGNGVYKSTDGGQNWVNIFGAATANVADNIVYIQDIVAWNNPGTNQTEVFIGVDAMAYTEEVTAASGGTAGFTYLGSNSIGLYRSTDGTNFARLNLAALKNASNQFYAPNKFAVGADGKLWMGTKYSYAFGAAGGMVFSTTNGGTWTNVRNLGNNGRVEIVASKQTANKLYVLLENNSGTGDLARFAVTTDGFATAPTFRTIPDDVDTGIPANDFTRGQSFYDLLIGIDPNNDNTLIIGGIDLFRTADGGVNFTQISKWSNNNNLAALNVPLVHADHHCIAFANSSRLVLGNDGGVFYSNTGAVGATSIESRNNGLNVTQFYKAAINQTGATQKLLAGAQDNGSQFINNAPGSPASSVAVSGGDGCWVFIDKQDDFMISSYVYNVYYRKDMNGNALNTIVNNTADGDFVNQSGYDSNSNILYTNGTNGTTYRIYRFSGANLTTQATLTNALLNDIPTYLQPSPYTANRLLVGLANGRLLRLNSANGTPAWASIGDATWVGAISDIRYGQSENDIFVTFHNYGVVSVWYTADGGTTWQNKEGNLPNLPVKCILQNPFALNEVIVGTELGVWATTNFNAASPNWVQSNNGMKDVKVLSFDYRNSDNTILAATFGRGMFTGEFWTCGSSTTTWNGTVWNNGTPNKKKVAVIDGNYNTATNGSFECCSLTVNAGRTANIGANNYISVSGNITVNGTLNVLNNGSLVQIDDTAVNVGNISYERTVSIRKSDYVYWSSPISTFNINGVSPATNSSFIFKWNPTVVNANGGFGNWNAANGETMVLGKGYIVKGPESFTNTAQNFTATFNNGIPNNGIITIPISRGSFTGANYNGTNGTQITKFDDNWNLIGNPYPSAIRALDFLNLNTNIEGAIRLWTHTSLPSSAISSPFYGTSPSNYTPADYITYNGLGTVSGPAGFNGYIAGGQGFFVQMNDGAAATQNITFNNALRSAAYANNQFYRNAQGEENPDLVASRIWLDIVDSSNNSDRTLVGYTEGATTAKDRLFDAVTAAGLTMKIYSLLEDDLLTIQGKSYPIDINDRVTLGVNIVANGNYSIAIAALDGVASDLPIYLEDKDLNIIHDLRQAPYAFSAIAGQLNNRFVLRYNNETLGNNDFVLNNEVMVISNSAIQVVSNKALIANVKVYSVLGQLLFDSNVMSSNSFETSKIQKNNTALLVQVTLENGAKVTKKIVF</sequence>
<dbReference type="Gene3D" id="2.130.10.10">
    <property type="entry name" value="YVTN repeat-like/Quinoprotein amine dehydrogenase"/>
    <property type="match status" value="2"/>
</dbReference>
<keyword evidence="1" id="KW-0732">Signal</keyword>
<feature type="chain" id="PRO_5046700607" description="Glycosyl hydrolase" evidence="1">
    <location>
        <begin position="22"/>
        <end position="1447"/>
    </location>
</feature>
<accession>A0ABR9WPU7</accession>
<comment type="caution">
    <text evidence="2">The sequence shown here is derived from an EMBL/GenBank/DDBJ whole genome shotgun (WGS) entry which is preliminary data.</text>
</comment>
<evidence type="ECO:0000313" key="2">
    <source>
        <dbReference type="EMBL" id="MBE9575927.1"/>
    </source>
</evidence>
<organism evidence="2 3">
    <name type="scientific">Flavobacterium proteolyticum</name>
    <dbReference type="NCBI Taxonomy" id="2911683"/>
    <lineage>
        <taxon>Bacteria</taxon>
        <taxon>Pseudomonadati</taxon>
        <taxon>Bacteroidota</taxon>
        <taxon>Flavobacteriia</taxon>
        <taxon>Flavobacteriales</taxon>
        <taxon>Flavobacteriaceae</taxon>
        <taxon>Flavobacterium</taxon>
    </lineage>
</organism>
<feature type="signal peptide" evidence="1">
    <location>
        <begin position="1"/>
        <end position="21"/>
    </location>
</feature>
<dbReference type="InterPro" id="IPR015943">
    <property type="entry name" value="WD40/YVTN_repeat-like_dom_sf"/>
</dbReference>
<keyword evidence="3" id="KW-1185">Reference proteome</keyword>
<dbReference type="SUPFAM" id="SSF50939">
    <property type="entry name" value="Sialidases"/>
    <property type="match status" value="1"/>
</dbReference>
<gene>
    <name evidence="2" type="ORF">IM755_04315</name>
</gene>
<evidence type="ECO:0000313" key="3">
    <source>
        <dbReference type="Proteomes" id="UP000656274"/>
    </source>
</evidence>
<proteinExistence type="predicted"/>
<evidence type="ECO:0000256" key="1">
    <source>
        <dbReference type="SAM" id="SignalP"/>
    </source>
</evidence>
<dbReference type="InterPro" id="IPR036278">
    <property type="entry name" value="Sialidase_sf"/>
</dbReference>
<dbReference type="RefSeq" id="WP_194093945.1">
    <property type="nucleotide sequence ID" value="NZ_JADFTZ010000001.1"/>
</dbReference>
<protein>
    <recommendedName>
        <fullName evidence="4">Glycosyl hydrolase</fullName>
    </recommendedName>
</protein>
<dbReference type="SUPFAM" id="SSF110296">
    <property type="entry name" value="Oligoxyloglucan reducing end-specific cellobiohydrolase"/>
    <property type="match status" value="1"/>
</dbReference>
<evidence type="ECO:0008006" key="4">
    <source>
        <dbReference type="Google" id="ProtNLM"/>
    </source>
</evidence>
<dbReference type="EMBL" id="JADFTZ010000001">
    <property type="protein sequence ID" value="MBE9575927.1"/>
    <property type="molecule type" value="Genomic_DNA"/>
</dbReference>
<name>A0ABR9WPU7_9FLAO</name>
<dbReference type="Proteomes" id="UP000656274">
    <property type="component" value="Unassembled WGS sequence"/>
</dbReference>